<dbReference type="EMBL" id="FIZP01000006">
    <property type="protein sequence ID" value="CZE48190.1"/>
    <property type="molecule type" value="Genomic_DNA"/>
</dbReference>
<evidence type="ECO:0000313" key="3">
    <source>
        <dbReference type="Proteomes" id="UP000069632"/>
    </source>
</evidence>
<dbReference type="RefSeq" id="WP_075494631.1">
    <property type="nucleotide sequence ID" value="NZ_CP053844.1"/>
</dbReference>
<evidence type="ECO:0000313" key="2">
    <source>
        <dbReference type="EMBL" id="CZE48190.1"/>
    </source>
</evidence>
<evidence type="ECO:0000256" key="1">
    <source>
        <dbReference type="SAM" id="SignalP"/>
    </source>
</evidence>
<feature type="chain" id="PRO_5007281528" evidence="1">
    <location>
        <begin position="18"/>
        <end position="183"/>
    </location>
</feature>
<dbReference type="Proteomes" id="UP000069632">
    <property type="component" value="Unassembled WGS sequence"/>
</dbReference>
<dbReference type="OrthoDB" id="5373215at2"/>
<keyword evidence="3" id="KW-1185">Reference proteome</keyword>
<sequence length="183" mass="21587">MKKFALLTIFISSFLFAQININEASRYELMTLGKLDAGRSDALITYRKNRQITSSKDLEAIMGFSGFNSSNLENAFEFKALPSPPREPENKKADKKEIVIIKEKETRRVMPNFGYHEKTQKFGDIEISEKNYYPINQTHRKRKFQEDYQYFNHQKAPAYQEDRDFGSNIKVNGQIRFRYQKDM</sequence>
<organism evidence="2 3">
    <name type="scientific">Campylobacter geochelonis</name>
    <dbReference type="NCBI Taxonomy" id="1780362"/>
    <lineage>
        <taxon>Bacteria</taxon>
        <taxon>Pseudomonadati</taxon>
        <taxon>Campylobacterota</taxon>
        <taxon>Epsilonproteobacteria</taxon>
        <taxon>Campylobacterales</taxon>
        <taxon>Campylobacteraceae</taxon>
        <taxon>Campylobacter</taxon>
    </lineage>
</organism>
<reference evidence="2 3" key="1">
    <citation type="submission" date="2016-02" db="EMBL/GenBank/DDBJ databases">
        <authorList>
            <consortium name="Pathogen Informatics"/>
        </authorList>
    </citation>
    <scope>NUCLEOTIDE SEQUENCE [LARGE SCALE GENOMIC DNA]</scope>
    <source>
        <strain evidence="2 3">RC20</strain>
    </source>
</reference>
<name>A0A128EH29_9BACT</name>
<keyword evidence="1" id="KW-0732">Signal</keyword>
<dbReference type="SUPFAM" id="SSF47781">
    <property type="entry name" value="RuvA domain 2-like"/>
    <property type="match status" value="1"/>
</dbReference>
<accession>A0A128EH29</accession>
<gene>
    <name evidence="2" type="primary">comEA_1</name>
    <name evidence="2" type="ORF">ERS672216_01285</name>
</gene>
<feature type="signal peptide" evidence="1">
    <location>
        <begin position="1"/>
        <end position="17"/>
    </location>
</feature>
<proteinExistence type="predicted"/>
<dbReference type="AlphaFoldDB" id="A0A128EH29"/>
<dbReference type="InterPro" id="IPR010994">
    <property type="entry name" value="RuvA_2-like"/>
</dbReference>
<protein>
    <submittedName>
        <fullName evidence="2">Competence protein ComEA</fullName>
    </submittedName>
</protein>